<dbReference type="Proteomes" id="UP001465976">
    <property type="component" value="Unassembled WGS sequence"/>
</dbReference>
<feature type="region of interest" description="Disordered" evidence="1">
    <location>
        <begin position="186"/>
        <end position="235"/>
    </location>
</feature>
<evidence type="ECO:0000313" key="2">
    <source>
        <dbReference type="EMBL" id="KAL0568881.1"/>
    </source>
</evidence>
<gene>
    <name evidence="2" type="ORF">V5O48_013093</name>
</gene>
<organism evidence="2 3">
    <name type="scientific">Marasmius crinis-equi</name>
    <dbReference type="NCBI Taxonomy" id="585013"/>
    <lineage>
        <taxon>Eukaryota</taxon>
        <taxon>Fungi</taxon>
        <taxon>Dikarya</taxon>
        <taxon>Basidiomycota</taxon>
        <taxon>Agaricomycotina</taxon>
        <taxon>Agaricomycetes</taxon>
        <taxon>Agaricomycetidae</taxon>
        <taxon>Agaricales</taxon>
        <taxon>Marasmiineae</taxon>
        <taxon>Marasmiaceae</taxon>
        <taxon>Marasmius</taxon>
    </lineage>
</organism>
<feature type="non-terminal residue" evidence="2">
    <location>
        <position position="235"/>
    </location>
</feature>
<dbReference type="EMBL" id="JBAHYK010001239">
    <property type="protein sequence ID" value="KAL0568881.1"/>
    <property type="molecule type" value="Genomic_DNA"/>
</dbReference>
<comment type="caution">
    <text evidence="2">The sequence shown here is derived from an EMBL/GenBank/DDBJ whole genome shotgun (WGS) entry which is preliminary data.</text>
</comment>
<reference evidence="2 3" key="1">
    <citation type="submission" date="2024-02" db="EMBL/GenBank/DDBJ databases">
        <title>A draft genome for the cacao thread blight pathogen Marasmius crinis-equi.</title>
        <authorList>
            <person name="Cohen S.P."/>
            <person name="Baruah I.K."/>
            <person name="Amoako-Attah I."/>
            <person name="Bukari Y."/>
            <person name="Meinhardt L.W."/>
            <person name="Bailey B.A."/>
        </authorList>
    </citation>
    <scope>NUCLEOTIDE SEQUENCE [LARGE SCALE GENOMIC DNA]</scope>
    <source>
        <strain evidence="2 3">GH-76</strain>
    </source>
</reference>
<feature type="region of interest" description="Disordered" evidence="1">
    <location>
        <begin position="1"/>
        <end position="22"/>
    </location>
</feature>
<keyword evidence="3" id="KW-1185">Reference proteome</keyword>
<evidence type="ECO:0000313" key="3">
    <source>
        <dbReference type="Proteomes" id="UP001465976"/>
    </source>
</evidence>
<sequence>MQHILPRPRLSGHLSNSGVTRQRRRKKPIYLFVPPLSTSTPSEDCTTSSLHYWSLDPTGDHPLPTEIRQNLGLPVELFLEIRPTCQYRWDNERYKWMHEYQLARGFDPKTPDYARHLGYPIFQVQSDSDHFEEVDVTTTSSTQSPPAVSTSSVVTKTSLKMNGALHTEAELEERIDLTSEFIARSASTFTHPSPMRPPTTLTEAHKTSSRESIVGNRRSINGKTEKTVKREGGFS</sequence>
<accession>A0ABR3F101</accession>
<name>A0ABR3F101_9AGAR</name>
<feature type="compositionally biased region" description="Basic and acidic residues" evidence="1">
    <location>
        <begin position="223"/>
        <end position="235"/>
    </location>
</feature>
<evidence type="ECO:0000256" key="1">
    <source>
        <dbReference type="SAM" id="MobiDB-lite"/>
    </source>
</evidence>
<protein>
    <submittedName>
        <fullName evidence="2">Uncharacterized protein</fullName>
    </submittedName>
</protein>
<proteinExistence type="predicted"/>